<reference evidence="2" key="1">
    <citation type="journal article" date="2021" name="bioRxiv">
        <title>Whole Genome Assembly and Annotation of Northern Wild Rice, Zizania palustris L., Supports a Whole Genome Duplication in the Zizania Genus.</title>
        <authorList>
            <person name="Haas M."/>
            <person name="Kono T."/>
            <person name="Macchietto M."/>
            <person name="Millas R."/>
            <person name="McGilp L."/>
            <person name="Shao M."/>
            <person name="Duquette J."/>
            <person name="Hirsch C.N."/>
            <person name="Kimball J."/>
        </authorList>
    </citation>
    <scope>NUCLEOTIDE SEQUENCE</scope>
    <source>
        <tissue evidence="2">Fresh leaf tissue</tissue>
    </source>
</reference>
<sequence length="103" mass="10975">MPNDSALADIFFSVSWQAVSKASALQYEDHPNPASHAFPVSLTVVPTAWPRPSAIPLCSGEAARSGRLRFLGAARGWRRDGGGRRSRGGGRDLAGGASRWGER</sequence>
<evidence type="ECO:0000313" key="3">
    <source>
        <dbReference type="Proteomes" id="UP000729402"/>
    </source>
</evidence>
<protein>
    <submittedName>
        <fullName evidence="2">Uncharacterized protein</fullName>
    </submittedName>
</protein>
<feature type="compositionally biased region" description="Low complexity" evidence="1">
    <location>
        <begin position="94"/>
        <end position="103"/>
    </location>
</feature>
<evidence type="ECO:0000256" key="1">
    <source>
        <dbReference type="SAM" id="MobiDB-lite"/>
    </source>
</evidence>
<comment type="caution">
    <text evidence="2">The sequence shown here is derived from an EMBL/GenBank/DDBJ whole genome shotgun (WGS) entry which is preliminary data.</text>
</comment>
<dbReference type="AlphaFoldDB" id="A0A8J5VEP9"/>
<dbReference type="EMBL" id="JAAALK010000545">
    <property type="protein sequence ID" value="KAG8044598.1"/>
    <property type="molecule type" value="Genomic_DNA"/>
</dbReference>
<proteinExistence type="predicted"/>
<dbReference type="Proteomes" id="UP000729402">
    <property type="component" value="Unassembled WGS sequence"/>
</dbReference>
<organism evidence="2 3">
    <name type="scientific">Zizania palustris</name>
    <name type="common">Northern wild rice</name>
    <dbReference type="NCBI Taxonomy" id="103762"/>
    <lineage>
        <taxon>Eukaryota</taxon>
        <taxon>Viridiplantae</taxon>
        <taxon>Streptophyta</taxon>
        <taxon>Embryophyta</taxon>
        <taxon>Tracheophyta</taxon>
        <taxon>Spermatophyta</taxon>
        <taxon>Magnoliopsida</taxon>
        <taxon>Liliopsida</taxon>
        <taxon>Poales</taxon>
        <taxon>Poaceae</taxon>
        <taxon>BOP clade</taxon>
        <taxon>Oryzoideae</taxon>
        <taxon>Oryzeae</taxon>
        <taxon>Zizaniinae</taxon>
        <taxon>Zizania</taxon>
    </lineage>
</organism>
<gene>
    <name evidence="2" type="ORF">GUJ93_ZPchr0068g2939</name>
</gene>
<feature type="region of interest" description="Disordered" evidence="1">
    <location>
        <begin position="78"/>
        <end position="103"/>
    </location>
</feature>
<accession>A0A8J5VEP9</accession>
<name>A0A8J5VEP9_ZIZPA</name>
<keyword evidence="3" id="KW-1185">Reference proteome</keyword>
<reference evidence="2" key="2">
    <citation type="submission" date="2021-02" db="EMBL/GenBank/DDBJ databases">
        <authorList>
            <person name="Kimball J.A."/>
            <person name="Haas M.W."/>
            <person name="Macchietto M."/>
            <person name="Kono T."/>
            <person name="Duquette J."/>
            <person name="Shao M."/>
        </authorList>
    </citation>
    <scope>NUCLEOTIDE SEQUENCE</scope>
    <source>
        <tissue evidence="2">Fresh leaf tissue</tissue>
    </source>
</reference>
<evidence type="ECO:0000313" key="2">
    <source>
        <dbReference type="EMBL" id="KAG8044598.1"/>
    </source>
</evidence>